<evidence type="ECO:0000313" key="2">
    <source>
        <dbReference type="Proteomes" id="UP000499080"/>
    </source>
</evidence>
<keyword evidence="2" id="KW-1185">Reference proteome</keyword>
<accession>A0A4Y2GA04</accession>
<proteinExistence type="predicted"/>
<organism evidence="1 2">
    <name type="scientific">Araneus ventricosus</name>
    <name type="common">Orbweaver spider</name>
    <name type="synonym">Epeira ventricosa</name>
    <dbReference type="NCBI Taxonomy" id="182803"/>
    <lineage>
        <taxon>Eukaryota</taxon>
        <taxon>Metazoa</taxon>
        <taxon>Ecdysozoa</taxon>
        <taxon>Arthropoda</taxon>
        <taxon>Chelicerata</taxon>
        <taxon>Arachnida</taxon>
        <taxon>Araneae</taxon>
        <taxon>Araneomorphae</taxon>
        <taxon>Entelegynae</taxon>
        <taxon>Araneoidea</taxon>
        <taxon>Araneidae</taxon>
        <taxon>Araneus</taxon>
    </lineage>
</organism>
<comment type="caution">
    <text evidence="1">The sequence shown here is derived from an EMBL/GenBank/DDBJ whole genome shotgun (WGS) entry which is preliminary data.</text>
</comment>
<dbReference type="AlphaFoldDB" id="A0A4Y2GA04"/>
<protein>
    <submittedName>
        <fullName evidence="1">Uncharacterized protein</fullName>
    </submittedName>
</protein>
<dbReference type="Proteomes" id="UP000499080">
    <property type="component" value="Unassembled WGS sequence"/>
</dbReference>
<reference evidence="1 2" key="1">
    <citation type="journal article" date="2019" name="Sci. Rep.">
        <title>Orb-weaving spider Araneus ventricosus genome elucidates the spidroin gene catalogue.</title>
        <authorList>
            <person name="Kono N."/>
            <person name="Nakamura H."/>
            <person name="Ohtoshi R."/>
            <person name="Moran D.A.P."/>
            <person name="Shinohara A."/>
            <person name="Yoshida Y."/>
            <person name="Fujiwara M."/>
            <person name="Mori M."/>
            <person name="Tomita M."/>
            <person name="Arakawa K."/>
        </authorList>
    </citation>
    <scope>NUCLEOTIDE SEQUENCE [LARGE SCALE GENOMIC DNA]</scope>
</reference>
<name>A0A4Y2GA04_ARAVE</name>
<evidence type="ECO:0000313" key="1">
    <source>
        <dbReference type="EMBL" id="GBM49479.1"/>
    </source>
</evidence>
<gene>
    <name evidence="1" type="ORF">AVEN_142616_1</name>
</gene>
<dbReference type="EMBL" id="BGPR01001258">
    <property type="protein sequence ID" value="GBM49479.1"/>
    <property type="molecule type" value="Genomic_DNA"/>
</dbReference>
<sequence length="114" mass="12672">MKSSLFERQKETAFQFLIQRHTAFRILGLDSTTSNDYSGVVRFGTSSDSTTSTDDSGTVRFGIFSNSTTSTDDSGTLRFGTSSRDGVAKWEGPQFRNTIPLKIRRVCGPNVRYI</sequence>